<organism evidence="10 11">
    <name type="scientific">Paracoccus onchidii</name>
    <dbReference type="NCBI Taxonomy" id="3017813"/>
    <lineage>
        <taxon>Bacteria</taxon>
        <taxon>Pseudomonadati</taxon>
        <taxon>Pseudomonadota</taxon>
        <taxon>Alphaproteobacteria</taxon>
        <taxon>Rhodobacterales</taxon>
        <taxon>Paracoccaceae</taxon>
        <taxon>Paracoccus</taxon>
    </lineage>
</organism>
<gene>
    <name evidence="10" type="ORF">PAF17_06485</name>
</gene>
<dbReference type="PANTHER" id="PTHR33908">
    <property type="entry name" value="MANNOSYLTRANSFERASE YKCB-RELATED"/>
    <property type="match status" value="1"/>
</dbReference>
<evidence type="ECO:0000256" key="5">
    <source>
        <dbReference type="ARBA" id="ARBA00022692"/>
    </source>
</evidence>
<reference evidence="10" key="1">
    <citation type="submission" date="2022-12" db="EMBL/GenBank/DDBJ databases">
        <title>Paracoccus onchidii sp. nov., isolated from a marine invertebrate from the South China Sea.</title>
        <authorList>
            <person name="Xu S."/>
            <person name="Liu Z."/>
            <person name="Xu Y."/>
        </authorList>
    </citation>
    <scope>NUCLEOTIDE SEQUENCE</scope>
    <source>
        <strain evidence="10">Z330</strain>
    </source>
</reference>
<keyword evidence="7 8" id="KW-0472">Membrane</keyword>
<dbReference type="EMBL" id="JAQBIE010000007">
    <property type="protein sequence ID" value="MDB6177153.1"/>
    <property type="molecule type" value="Genomic_DNA"/>
</dbReference>
<keyword evidence="6 8" id="KW-1133">Transmembrane helix</keyword>
<sequence>MNVNRAFWMILCAGMALRILWAMLVPVEPVSDSWAYHQFARNLVDHGIYGWSPTEPTAYWAVGTAAAIAFTYLFTDGFWGVVLLNLAASLLAILLTFQLASRYFGAAVGIVAMALVAFWPNLIFFTTVLSSELFFIALSLAGLFFWQRPSGSPMANLLVAGLVWGIAGYVRPVILLVPVTLALVDLAHGPRRFLVTALEAAIAVFLIMLVALPWTARNDRMLGAPVMVSTNFGPNLWMGNNPDSTGGYMPLPAEVETMSEIERAEYLKDEAKTFITQNPLDALKLMGIKLVKLNNRETIGVVWNNDALEPRIGNHGMTLLKLASTGYWYLILLGGFAGIATLVARTGWIAAFFNPPVALWGYYTSLHAVVVAEDRYHMPSSAFIAMLAAVTLVSMAQKRTQKSLNRIAMA</sequence>
<comment type="subcellular location">
    <subcellularLocation>
        <location evidence="1">Cell membrane</location>
        <topology evidence="1">Multi-pass membrane protein</topology>
    </subcellularLocation>
</comment>
<name>A0ABT4ZCS1_9RHOB</name>
<evidence type="ECO:0000256" key="3">
    <source>
        <dbReference type="ARBA" id="ARBA00022676"/>
    </source>
</evidence>
<evidence type="ECO:0000313" key="10">
    <source>
        <dbReference type="EMBL" id="MDB6177153.1"/>
    </source>
</evidence>
<accession>A0ABT4ZCS1</accession>
<dbReference type="RefSeq" id="WP_271888280.1">
    <property type="nucleotide sequence ID" value="NZ_JAQBIE010000007.1"/>
</dbReference>
<evidence type="ECO:0000256" key="2">
    <source>
        <dbReference type="ARBA" id="ARBA00022475"/>
    </source>
</evidence>
<proteinExistence type="predicted"/>
<evidence type="ECO:0000313" key="11">
    <source>
        <dbReference type="Proteomes" id="UP001165641"/>
    </source>
</evidence>
<keyword evidence="5 8" id="KW-0812">Transmembrane</keyword>
<evidence type="ECO:0000259" key="9">
    <source>
        <dbReference type="Pfam" id="PF13231"/>
    </source>
</evidence>
<dbReference type="EC" id="2.4.-.-" evidence="10"/>
<evidence type="ECO:0000256" key="4">
    <source>
        <dbReference type="ARBA" id="ARBA00022679"/>
    </source>
</evidence>
<feature type="domain" description="Glycosyltransferase RgtA/B/C/D-like" evidence="9">
    <location>
        <begin position="69"/>
        <end position="214"/>
    </location>
</feature>
<keyword evidence="2" id="KW-1003">Cell membrane</keyword>
<keyword evidence="11" id="KW-1185">Reference proteome</keyword>
<dbReference type="Proteomes" id="UP001165641">
    <property type="component" value="Unassembled WGS sequence"/>
</dbReference>
<dbReference type="InterPro" id="IPR050297">
    <property type="entry name" value="LipidA_mod_glycosyltrf_83"/>
</dbReference>
<feature type="transmembrane region" description="Helical" evidence="8">
    <location>
        <begin position="193"/>
        <end position="212"/>
    </location>
</feature>
<feature type="transmembrane region" description="Helical" evidence="8">
    <location>
        <begin position="327"/>
        <end position="353"/>
    </location>
</feature>
<feature type="transmembrane region" description="Helical" evidence="8">
    <location>
        <begin position="158"/>
        <end position="181"/>
    </location>
</feature>
<protein>
    <submittedName>
        <fullName evidence="10">Glycosyltransferase family 39 protein</fullName>
        <ecNumber evidence="10">2.4.-.-</ecNumber>
    </submittedName>
</protein>
<evidence type="ECO:0000256" key="6">
    <source>
        <dbReference type="ARBA" id="ARBA00022989"/>
    </source>
</evidence>
<dbReference type="InterPro" id="IPR038731">
    <property type="entry name" value="RgtA/B/C-like"/>
</dbReference>
<comment type="caution">
    <text evidence="10">The sequence shown here is derived from an EMBL/GenBank/DDBJ whole genome shotgun (WGS) entry which is preliminary data.</text>
</comment>
<keyword evidence="3 10" id="KW-0328">Glycosyltransferase</keyword>
<dbReference type="GO" id="GO:0016757">
    <property type="term" value="F:glycosyltransferase activity"/>
    <property type="evidence" value="ECO:0007669"/>
    <property type="project" value="UniProtKB-KW"/>
</dbReference>
<dbReference type="Pfam" id="PF13231">
    <property type="entry name" value="PMT_2"/>
    <property type="match status" value="1"/>
</dbReference>
<evidence type="ECO:0000256" key="7">
    <source>
        <dbReference type="ARBA" id="ARBA00023136"/>
    </source>
</evidence>
<keyword evidence="4 10" id="KW-0808">Transferase</keyword>
<feature type="transmembrane region" description="Helical" evidence="8">
    <location>
        <begin position="376"/>
        <end position="396"/>
    </location>
</feature>
<evidence type="ECO:0000256" key="8">
    <source>
        <dbReference type="SAM" id="Phobius"/>
    </source>
</evidence>
<feature type="transmembrane region" description="Helical" evidence="8">
    <location>
        <begin position="128"/>
        <end position="146"/>
    </location>
</feature>
<feature type="transmembrane region" description="Helical" evidence="8">
    <location>
        <begin position="7"/>
        <end position="24"/>
    </location>
</feature>
<evidence type="ECO:0000256" key="1">
    <source>
        <dbReference type="ARBA" id="ARBA00004651"/>
    </source>
</evidence>
<dbReference type="PANTHER" id="PTHR33908:SF11">
    <property type="entry name" value="MEMBRANE PROTEIN"/>
    <property type="match status" value="1"/>
</dbReference>